<evidence type="ECO:0000256" key="7">
    <source>
        <dbReference type="ARBA" id="ARBA00022840"/>
    </source>
</evidence>
<evidence type="ECO:0000256" key="9">
    <source>
        <dbReference type="ARBA" id="ARBA00049563"/>
    </source>
</evidence>
<keyword evidence="5 10" id="KW-0819">tRNA processing</keyword>
<feature type="site" description="Interaction with substrate tRNA" evidence="10">
    <location>
        <position position="99"/>
    </location>
</feature>
<evidence type="ECO:0000256" key="5">
    <source>
        <dbReference type="ARBA" id="ARBA00022694"/>
    </source>
</evidence>
<evidence type="ECO:0000313" key="14">
    <source>
        <dbReference type="EMBL" id="KKU99340.1"/>
    </source>
</evidence>
<dbReference type="AlphaFoldDB" id="A0A0G1XYE3"/>
<dbReference type="HAMAP" id="MF_00185">
    <property type="entry name" value="IPP_trans"/>
    <property type="match status" value="1"/>
</dbReference>
<dbReference type="NCBIfam" id="TIGR00174">
    <property type="entry name" value="miaA"/>
    <property type="match status" value="1"/>
</dbReference>
<comment type="caution">
    <text evidence="14">The sequence shown here is derived from an EMBL/GenBank/DDBJ whole genome shotgun (WGS) entry which is preliminary data.</text>
</comment>
<dbReference type="SUPFAM" id="SSF52540">
    <property type="entry name" value="P-loop containing nucleoside triphosphate hydrolases"/>
    <property type="match status" value="2"/>
</dbReference>
<comment type="subunit">
    <text evidence="10">Monomer.</text>
</comment>
<organism evidence="14 15">
    <name type="scientific">Candidatus Jorgensenbacteria bacterium GW2011_GWC1_48_8</name>
    <dbReference type="NCBI Taxonomy" id="1618666"/>
    <lineage>
        <taxon>Bacteria</taxon>
        <taxon>Candidatus Joergenseniibacteriota</taxon>
    </lineage>
</organism>
<keyword evidence="8 10" id="KW-0460">Magnesium</keyword>
<dbReference type="EC" id="2.5.1.75" evidence="10"/>
<dbReference type="EMBL" id="LCPO01000002">
    <property type="protein sequence ID" value="KKU99340.1"/>
    <property type="molecule type" value="Genomic_DNA"/>
</dbReference>
<name>A0A0G1XYE3_9BACT</name>
<keyword evidence="4 10" id="KW-0808">Transferase</keyword>
<sequence>MSNKRPKIIAIAGPTASGKTALAIALAKRLRGEVISADSRQIYRGMDIGTGKDKTYPQFLIDTTAPKQVWNAVKYKRATVKKIREILKRGKLPILVGGTGLYIKAILENLKIPAVKPDKKLREELEEMTTEELEEKLSRLDPEAAKTASKNKRRIIRALEVILKTGNYFSSQRQKGKPLFNALVIGIKVPREELYERINKRVNEQIKRGLVQEVKKLVKKYGENAYALQNSIAYKELLPYLRGETTLEKSIEDIKRNSRRYARRQITWFKMQPDIHWVDSKEKAEKLVNKFLNLKN</sequence>
<keyword evidence="6 10" id="KW-0547">Nucleotide-binding</keyword>
<evidence type="ECO:0000256" key="13">
    <source>
        <dbReference type="RuleBase" id="RU003785"/>
    </source>
</evidence>
<dbReference type="PANTHER" id="PTHR11088">
    <property type="entry name" value="TRNA DIMETHYLALLYLTRANSFERASE"/>
    <property type="match status" value="1"/>
</dbReference>
<dbReference type="PANTHER" id="PTHR11088:SF60">
    <property type="entry name" value="TRNA DIMETHYLALLYLTRANSFERASE"/>
    <property type="match status" value="1"/>
</dbReference>
<feature type="region of interest" description="Interaction with substrate tRNA" evidence="10">
    <location>
        <begin position="38"/>
        <end position="41"/>
    </location>
</feature>
<proteinExistence type="inferred from homology"/>
<dbReference type="GO" id="GO:0005524">
    <property type="term" value="F:ATP binding"/>
    <property type="evidence" value="ECO:0007669"/>
    <property type="project" value="UniProtKB-UniRule"/>
</dbReference>
<reference evidence="14 15" key="1">
    <citation type="journal article" date="2015" name="Nature">
        <title>rRNA introns, odd ribosomes, and small enigmatic genomes across a large radiation of phyla.</title>
        <authorList>
            <person name="Brown C.T."/>
            <person name="Hug L.A."/>
            <person name="Thomas B.C."/>
            <person name="Sharon I."/>
            <person name="Castelle C.J."/>
            <person name="Singh A."/>
            <person name="Wilkins M.J."/>
            <person name="Williams K.H."/>
            <person name="Banfield J.F."/>
        </authorList>
    </citation>
    <scope>NUCLEOTIDE SEQUENCE [LARGE SCALE GENOMIC DNA]</scope>
</reference>
<evidence type="ECO:0000256" key="6">
    <source>
        <dbReference type="ARBA" id="ARBA00022741"/>
    </source>
</evidence>
<gene>
    <name evidence="10 14" type="primary">miaA</name>
    <name evidence="14" type="ORF">UY32_C0002G0076</name>
</gene>
<dbReference type="InterPro" id="IPR039657">
    <property type="entry name" value="Dimethylallyltransferase"/>
</dbReference>
<dbReference type="GO" id="GO:0006400">
    <property type="term" value="P:tRNA modification"/>
    <property type="evidence" value="ECO:0007669"/>
    <property type="project" value="TreeGrafter"/>
</dbReference>
<evidence type="ECO:0000256" key="1">
    <source>
        <dbReference type="ARBA" id="ARBA00001946"/>
    </source>
</evidence>
<comment type="catalytic activity">
    <reaction evidence="9 10 11">
        <text>adenosine(37) in tRNA + dimethylallyl diphosphate = N(6)-dimethylallyladenosine(37) in tRNA + diphosphate</text>
        <dbReference type="Rhea" id="RHEA:26482"/>
        <dbReference type="Rhea" id="RHEA-COMP:10162"/>
        <dbReference type="Rhea" id="RHEA-COMP:10375"/>
        <dbReference type="ChEBI" id="CHEBI:33019"/>
        <dbReference type="ChEBI" id="CHEBI:57623"/>
        <dbReference type="ChEBI" id="CHEBI:74411"/>
        <dbReference type="ChEBI" id="CHEBI:74415"/>
        <dbReference type="EC" id="2.5.1.75"/>
    </reaction>
</comment>
<feature type="site" description="Interaction with substrate tRNA" evidence="10">
    <location>
        <position position="122"/>
    </location>
</feature>
<comment type="cofactor">
    <cofactor evidence="1 10">
        <name>Mg(2+)</name>
        <dbReference type="ChEBI" id="CHEBI:18420"/>
    </cofactor>
</comment>
<dbReference type="Gene3D" id="3.40.50.300">
    <property type="entry name" value="P-loop containing nucleotide triphosphate hydrolases"/>
    <property type="match status" value="1"/>
</dbReference>
<evidence type="ECO:0000313" key="15">
    <source>
        <dbReference type="Proteomes" id="UP000034600"/>
    </source>
</evidence>
<dbReference type="PATRIC" id="fig|1618666.3.peg.129"/>
<keyword evidence="7 10" id="KW-0067">ATP-binding</keyword>
<evidence type="ECO:0000256" key="3">
    <source>
        <dbReference type="ARBA" id="ARBA00005842"/>
    </source>
</evidence>
<comment type="function">
    <text evidence="2 10 12">Catalyzes the transfer of a dimethylallyl group onto the adenine at position 37 in tRNAs that read codons beginning with uridine, leading to the formation of N6-(dimethylallyl)adenosine (i(6)A).</text>
</comment>
<comment type="similarity">
    <text evidence="3 10 13">Belongs to the IPP transferase family.</text>
</comment>
<evidence type="ECO:0000256" key="2">
    <source>
        <dbReference type="ARBA" id="ARBA00003213"/>
    </source>
</evidence>
<dbReference type="Pfam" id="PF01715">
    <property type="entry name" value="IPPT"/>
    <property type="match status" value="1"/>
</dbReference>
<feature type="binding site" evidence="10">
    <location>
        <begin position="13"/>
        <end position="20"/>
    </location>
    <ligand>
        <name>ATP</name>
        <dbReference type="ChEBI" id="CHEBI:30616"/>
    </ligand>
</feature>
<dbReference type="InterPro" id="IPR027417">
    <property type="entry name" value="P-loop_NTPase"/>
</dbReference>
<evidence type="ECO:0000256" key="11">
    <source>
        <dbReference type="RuleBase" id="RU003783"/>
    </source>
</evidence>
<evidence type="ECO:0000256" key="12">
    <source>
        <dbReference type="RuleBase" id="RU003784"/>
    </source>
</evidence>
<dbReference type="GO" id="GO:0052381">
    <property type="term" value="F:tRNA dimethylallyltransferase activity"/>
    <property type="evidence" value="ECO:0007669"/>
    <property type="project" value="UniProtKB-UniRule"/>
</dbReference>
<feature type="binding site" evidence="10">
    <location>
        <begin position="15"/>
        <end position="20"/>
    </location>
    <ligand>
        <name>substrate</name>
    </ligand>
</feature>
<evidence type="ECO:0000256" key="10">
    <source>
        <dbReference type="HAMAP-Rule" id="MF_00185"/>
    </source>
</evidence>
<protein>
    <recommendedName>
        <fullName evidence="10">tRNA dimethylallyltransferase</fullName>
        <ecNumber evidence="10">2.5.1.75</ecNumber>
    </recommendedName>
    <alternativeName>
        <fullName evidence="10">Dimethylallyl diphosphate:tRNA dimethylallyltransferase</fullName>
        <shortName evidence="10">DMAPP:tRNA dimethylallyltransferase</shortName>
        <shortName evidence="10">DMATase</shortName>
    </alternativeName>
    <alternativeName>
        <fullName evidence="10">Isopentenyl-diphosphate:tRNA isopentenyltransferase</fullName>
        <shortName evidence="10">IPP transferase</shortName>
        <shortName evidence="10">IPPT</shortName>
        <shortName evidence="10">IPTase</shortName>
    </alternativeName>
</protein>
<accession>A0A0G1XYE3</accession>
<comment type="caution">
    <text evidence="10">Lacks conserved residue(s) required for the propagation of feature annotation.</text>
</comment>
<evidence type="ECO:0000256" key="4">
    <source>
        <dbReference type="ARBA" id="ARBA00022679"/>
    </source>
</evidence>
<evidence type="ECO:0000256" key="8">
    <source>
        <dbReference type="ARBA" id="ARBA00022842"/>
    </source>
</evidence>
<dbReference type="InterPro" id="IPR018022">
    <property type="entry name" value="IPT"/>
</dbReference>
<dbReference type="Proteomes" id="UP000034600">
    <property type="component" value="Unassembled WGS sequence"/>
</dbReference>
<dbReference type="Gene3D" id="1.10.20.140">
    <property type="match status" value="1"/>
</dbReference>